<sequence length="51" mass="5862">MRPTGRKRDFLEGGSPLCLAYDFSPSTKPTTLFRRRKCTIIVLVRRPKSAH</sequence>
<comment type="caution">
    <text evidence="1">The sequence shown here is derived from an EMBL/GenBank/DDBJ whole genome shotgun (WGS) entry which is preliminary data.</text>
</comment>
<evidence type="ECO:0000313" key="1">
    <source>
        <dbReference type="EMBL" id="KAK4343873.1"/>
    </source>
</evidence>
<dbReference type="AlphaFoldDB" id="A0AAE1R2G3"/>
<evidence type="ECO:0000313" key="2">
    <source>
        <dbReference type="Proteomes" id="UP001291623"/>
    </source>
</evidence>
<keyword evidence="2" id="KW-1185">Reference proteome</keyword>
<proteinExistence type="predicted"/>
<dbReference type="Proteomes" id="UP001291623">
    <property type="component" value="Unassembled WGS sequence"/>
</dbReference>
<protein>
    <submittedName>
        <fullName evidence="1">Uncharacterized protein</fullName>
    </submittedName>
</protein>
<name>A0AAE1R2G3_9SOLA</name>
<dbReference type="EMBL" id="JAVYJV010000020">
    <property type="protein sequence ID" value="KAK4343873.1"/>
    <property type="molecule type" value="Genomic_DNA"/>
</dbReference>
<reference evidence="1" key="1">
    <citation type="submission" date="2023-12" db="EMBL/GenBank/DDBJ databases">
        <title>Genome assembly of Anisodus tanguticus.</title>
        <authorList>
            <person name="Wang Y.-J."/>
        </authorList>
    </citation>
    <scope>NUCLEOTIDE SEQUENCE</scope>
    <source>
        <strain evidence="1">KB-2021</strain>
        <tissue evidence="1">Leaf</tissue>
    </source>
</reference>
<gene>
    <name evidence="1" type="ORF">RND71_036967</name>
</gene>
<organism evidence="1 2">
    <name type="scientific">Anisodus tanguticus</name>
    <dbReference type="NCBI Taxonomy" id="243964"/>
    <lineage>
        <taxon>Eukaryota</taxon>
        <taxon>Viridiplantae</taxon>
        <taxon>Streptophyta</taxon>
        <taxon>Embryophyta</taxon>
        <taxon>Tracheophyta</taxon>
        <taxon>Spermatophyta</taxon>
        <taxon>Magnoliopsida</taxon>
        <taxon>eudicotyledons</taxon>
        <taxon>Gunneridae</taxon>
        <taxon>Pentapetalae</taxon>
        <taxon>asterids</taxon>
        <taxon>lamiids</taxon>
        <taxon>Solanales</taxon>
        <taxon>Solanaceae</taxon>
        <taxon>Solanoideae</taxon>
        <taxon>Hyoscyameae</taxon>
        <taxon>Anisodus</taxon>
    </lineage>
</organism>
<accession>A0AAE1R2G3</accession>